<dbReference type="RefSeq" id="WP_002690513.1">
    <property type="nucleotide sequence ID" value="NZ_JH600070.1"/>
</dbReference>
<dbReference type="Pfam" id="PF04107">
    <property type="entry name" value="GCS2"/>
    <property type="match status" value="1"/>
</dbReference>
<sequence>MNEPSSVTPNVTGQDYLEFQYRLREETAILDEQLRAGAFDAVENIGGLELEACLIHPNLQPACINQAFLDRLNYAANVVPEVATFNIELNNTPRLLSGSALRTMHRELQATWATCQSVAQSLNSQLLLIGILPSLPETALRLTNMTPTQRYYRLHQQVLQVRHERPLLVDIQGHERLLLQHHDVLLEASTMALQVHLQVAPIHSRRLFNAAMIASAPMVAIAANSPYFLGKDLWDETRIPLFEKSVELGGVSGLAEGNLKRVSFGSGYIQHSIEELFIENLEHYPVLYPLATTGIVGEFPHLRLHNGTIWRWNRPLIGFADGKPHLRLEHRTMSSGTSIIDVIANLAFFVGLVHAWLNAPTPLETQLPFSITRNNFYSAARYGLASQMTWLNNKRLPLTRLILEDFLPTAQQGLISLGIDKSDSEGYLQIIAERVKSCQNGAGWQRAFVTKYGRDMNALTQAYLNQQTTGLAVHQWDIT</sequence>
<evidence type="ECO:0008006" key="3">
    <source>
        <dbReference type="Google" id="ProtNLM"/>
    </source>
</evidence>
<protein>
    <recommendedName>
        <fullName evidence="3">Glutamate--cysteine ligase</fullName>
    </recommendedName>
</protein>
<dbReference type="InterPro" id="IPR016602">
    <property type="entry name" value="UCP012666"/>
</dbReference>
<dbReference type="OrthoDB" id="240589at2"/>
<dbReference type="SUPFAM" id="SSF55931">
    <property type="entry name" value="Glutamine synthetase/guanido kinase"/>
    <property type="match status" value="1"/>
</dbReference>
<dbReference type="PANTHER" id="PTHR36510">
    <property type="entry name" value="GLUTAMATE--CYSTEINE LIGASE 2-RELATED"/>
    <property type="match status" value="1"/>
</dbReference>
<accession>I3CID8</accession>
<dbReference type="Proteomes" id="UP000005744">
    <property type="component" value="Unassembled WGS sequence"/>
</dbReference>
<dbReference type="Gene3D" id="3.30.590.20">
    <property type="match status" value="1"/>
</dbReference>
<dbReference type="GO" id="GO:0016879">
    <property type="term" value="F:ligase activity, forming carbon-nitrogen bonds"/>
    <property type="evidence" value="ECO:0007669"/>
    <property type="project" value="UniProtKB-ARBA"/>
</dbReference>
<dbReference type="AlphaFoldDB" id="I3CID8"/>
<reference evidence="1 2" key="1">
    <citation type="submission" date="2011-11" db="EMBL/GenBank/DDBJ databases">
        <title>Improved High-Quality Draft sequence of Beggiatoa alba B18lD.</title>
        <authorList>
            <consortium name="US DOE Joint Genome Institute"/>
            <person name="Lucas S."/>
            <person name="Han J."/>
            <person name="Lapidus A."/>
            <person name="Cheng J.-F."/>
            <person name="Goodwin L."/>
            <person name="Pitluck S."/>
            <person name="Peters L."/>
            <person name="Mikhailova N."/>
            <person name="Held B."/>
            <person name="Detter J.C."/>
            <person name="Han C."/>
            <person name="Tapia R."/>
            <person name="Land M."/>
            <person name="Hauser L."/>
            <person name="Kyrpides N."/>
            <person name="Ivanova N."/>
            <person name="Pagani I."/>
            <person name="Samuel K."/>
            <person name="Teske A."/>
            <person name="Mueller J."/>
            <person name="Woyke T."/>
        </authorList>
    </citation>
    <scope>NUCLEOTIDE SEQUENCE [LARGE SCALE GENOMIC DNA]</scope>
    <source>
        <strain evidence="1 2">B18LD</strain>
    </source>
</reference>
<dbReference type="eggNOG" id="COG2170">
    <property type="taxonomic scope" value="Bacteria"/>
</dbReference>
<organism evidence="1 2">
    <name type="scientific">Beggiatoa alba B18LD</name>
    <dbReference type="NCBI Taxonomy" id="395493"/>
    <lineage>
        <taxon>Bacteria</taxon>
        <taxon>Pseudomonadati</taxon>
        <taxon>Pseudomonadota</taxon>
        <taxon>Gammaproteobacteria</taxon>
        <taxon>Thiotrichales</taxon>
        <taxon>Thiotrichaceae</taxon>
        <taxon>Beggiatoa</taxon>
    </lineage>
</organism>
<dbReference type="InterPro" id="IPR006336">
    <property type="entry name" value="GCS2"/>
</dbReference>
<proteinExistence type="predicted"/>
<dbReference type="PIRSF" id="PIRSF012666">
    <property type="entry name" value="UCP012666"/>
    <property type="match status" value="1"/>
</dbReference>
<evidence type="ECO:0000313" key="1">
    <source>
        <dbReference type="EMBL" id="EIJ43381.1"/>
    </source>
</evidence>
<dbReference type="PANTHER" id="PTHR36510:SF3">
    <property type="entry name" value="CONSERVED PROTEIN"/>
    <property type="match status" value="1"/>
</dbReference>
<dbReference type="InterPro" id="IPR050141">
    <property type="entry name" value="GCL_type2/YbdK_subfam"/>
</dbReference>
<name>I3CID8_9GAMM</name>
<dbReference type="STRING" id="395493.BegalDRAFT_2538"/>
<dbReference type="HOGENOM" id="CLU_029030_0_0_6"/>
<dbReference type="InterPro" id="IPR014746">
    <property type="entry name" value="Gln_synth/guanido_kin_cat_dom"/>
</dbReference>
<gene>
    <name evidence="1" type="ORF">BegalDRAFT_2538</name>
</gene>
<dbReference type="EMBL" id="JH600070">
    <property type="protein sequence ID" value="EIJ43381.1"/>
    <property type="molecule type" value="Genomic_DNA"/>
</dbReference>
<keyword evidence="2" id="KW-1185">Reference proteome</keyword>
<evidence type="ECO:0000313" key="2">
    <source>
        <dbReference type="Proteomes" id="UP000005744"/>
    </source>
</evidence>